<organism evidence="4 5">
    <name type="scientific">Slackia equolifaciens</name>
    <dbReference type="NCBI Taxonomy" id="498718"/>
    <lineage>
        <taxon>Bacteria</taxon>
        <taxon>Bacillati</taxon>
        <taxon>Actinomycetota</taxon>
        <taxon>Coriobacteriia</taxon>
        <taxon>Eggerthellales</taxon>
        <taxon>Eggerthellaceae</taxon>
        <taxon>Slackia</taxon>
    </lineage>
</organism>
<dbReference type="Proteomes" id="UP000269591">
    <property type="component" value="Unassembled WGS sequence"/>
</dbReference>
<keyword evidence="2" id="KW-0378">Hydrolase</keyword>
<comment type="caution">
    <text evidence="4">The sequence shown here is derived from an EMBL/GenBank/DDBJ whole genome shotgun (WGS) entry which is preliminary data.</text>
</comment>
<dbReference type="AlphaFoldDB" id="A0A3N0ATQ0"/>
<dbReference type="PROSITE" id="PS50263">
    <property type="entry name" value="CN_HYDROLASE"/>
    <property type="match status" value="1"/>
</dbReference>
<dbReference type="InterPro" id="IPR003010">
    <property type="entry name" value="C-N_Hydrolase"/>
</dbReference>
<proteinExistence type="inferred from homology"/>
<keyword evidence="5" id="KW-1185">Reference proteome</keyword>
<name>A0A3N0ATQ0_9ACTN</name>
<dbReference type="RefSeq" id="WP_123209671.1">
    <property type="nucleotide sequence ID" value="NZ_JBHTHO010000027.1"/>
</dbReference>
<evidence type="ECO:0000256" key="1">
    <source>
        <dbReference type="ARBA" id="ARBA00010613"/>
    </source>
</evidence>
<dbReference type="Gene3D" id="3.60.110.10">
    <property type="entry name" value="Carbon-nitrogen hydrolase"/>
    <property type="match status" value="1"/>
</dbReference>
<evidence type="ECO:0000259" key="3">
    <source>
        <dbReference type="PROSITE" id="PS50263"/>
    </source>
</evidence>
<dbReference type="InterPro" id="IPR036526">
    <property type="entry name" value="C-N_Hydrolase_sf"/>
</dbReference>
<evidence type="ECO:0000313" key="5">
    <source>
        <dbReference type="Proteomes" id="UP000269591"/>
    </source>
</evidence>
<dbReference type="GO" id="GO:0016811">
    <property type="term" value="F:hydrolase activity, acting on carbon-nitrogen (but not peptide) bonds, in linear amides"/>
    <property type="evidence" value="ECO:0007669"/>
    <property type="project" value="UniProtKB-ARBA"/>
</dbReference>
<dbReference type="PROSITE" id="PS01227">
    <property type="entry name" value="UPF0012"/>
    <property type="match status" value="1"/>
</dbReference>
<evidence type="ECO:0000313" key="4">
    <source>
        <dbReference type="EMBL" id="RNL37666.1"/>
    </source>
</evidence>
<keyword evidence="4" id="KW-0808">Transferase</keyword>
<sequence length="275" mass="30852">MEETSKKMRIALVQFEGELGNVEVNVAKAVGQIAEAAANGADMVVFPELFSTGYHLDTVGPKMTEYAAMDESTIEALSKAARENNCYVVAGIAMLHGLVGVPFNSAVFIDRDGEVQGSFDKVHLWALERFYFRSGDEFPVFETEFGRVGITICYDLGFPEAARVLALRGAELILCPSAWCVEDMDIWHTNVPCRALENTCFVAAVNRFGREGEDLYMPGHSMVCEPRGHRIAYVEEEAEAILYADIDFDEVRKNRVTSPYLRDRRPDAYDEVMYW</sequence>
<gene>
    <name evidence="4" type="ORF">DMP06_10440</name>
</gene>
<keyword evidence="4" id="KW-0012">Acyltransferase</keyword>
<dbReference type="Pfam" id="PF00795">
    <property type="entry name" value="CN_hydrolase"/>
    <property type="match status" value="1"/>
</dbReference>
<protein>
    <submittedName>
        <fullName evidence="4">Acyltransferase</fullName>
    </submittedName>
</protein>
<accession>A0A3N0ATQ0</accession>
<dbReference type="OrthoDB" id="9811121at2"/>
<dbReference type="GO" id="GO:0016746">
    <property type="term" value="F:acyltransferase activity"/>
    <property type="evidence" value="ECO:0007669"/>
    <property type="project" value="UniProtKB-KW"/>
</dbReference>
<dbReference type="InterPro" id="IPR001110">
    <property type="entry name" value="UPF0012_CS"/>
</dbReference>
<dbReference type="EMBL" id="QIBX01000024">
    <property type="protein sequence ID" value="RNL37666.1"/>
    <property type="molecule type" value="Genomic_DNA"/>
</dbReference>
<dbReference type="PANTHER" id="PTHR43674:SF2">
    <property type="entry name" value="BETA-UREIDOPROPIONASE"/>
    <property type="match status" value="1"/>
</dbReference>
<dbReference type="InterPro" id="IPR050345">
    <property type="entry name" value="Aliph_Amidase/BUP"/>
</dbReference>
<evidence type="ECO:0000256" key="2">
    <source>
        <dbReference type="ARBA" id="ARBA00022801"/>
    </source>
</evidence>
<dbReference type="PANTHER" id="PTHR43674">
    <property type="entry name" value="NITRILASE C965.09-RELATED"/>
    <property type="match status" value="1"/>
</dbReference>
<dbReference type="SUPFAM" id="SSF56317">
    <property type="entry name" value="Carbon-nitrogen hydrolase"/>
    <property type="match status" value="1"/>
</dbReference>
<comment type="similarity">
    <text evidence="1">Belongs to the carbon-nitrogen hydrolase superfamily. NIT1/NIT2 family.</text>
</comment>
<feature type="domain" description="CN hydrolase" evidence="3">
    <location>
        <begin position="8"/>
        <end position="248"/>
    </location>
</feature>
<reference evidence="5" key="1">
    <citation type="submission" date="2018-05" db="EMBL/GenBank/DDBJ databases">
        <title>Genome Sequencing of selected type strains of the family Eggerthellaceae.</title>
        <authorList>
            <person name="Danylec N."/>
            <person name="Stoll D.A."/>
            <person name="Doetsch A."/>
            <person name="Huch M."/>
        </authorList>
    </citation>
    <scope>NUCLEOTIDE SEQUENCE [LARGE SCALE GENOMIC DNA]</scope>
    <source>
        <strain evidence="5">DSM 24851</strain>
    </source>
</reference>